<dbReference type="PANTHER" id="PTHR30346:SF29">
    <property type="entry name" value="LYSR SUBSTRATE-BINDING"/>
    <property type="match status" value="1"/>
</dbReference>
<evidence type="ECO:0000256" key="1">
    <source>
        <dbReference type="ARBA" id="ARBA00009437"/>
    </source>
</evidence>
<comment type="caution">
    <text evidence="7">The sequence shown here is derived from an EMBL/GenBank/DDBJ whole genome shotgun (WGS) entry which is preliminary data.</text>
</comment>
<dbReference type="Pfam" id="PF03466">
    <property type="entry name" value="LysR_substrate"/>
    <property type="match status" value="1"/>
</dbReference>
<sequence length="172" mass="17039">MAGAGAAVNSASSVGANGSSATVPASAPSQVIRTASIRASSSFCSSRPKAYSTAESTASATPSRSACPVNPPAAIRATPTNLIEACTAAGFSPIFGVEAHDYPTAIAFVGAGIGPTVLPALAAARLPDGVTSARLLRPTPIRSIQVVVPDAVAHTPPVRTAVAALREAARPR</sequence>
<dbReference type="GO" id="GO:0032993">
    <property type="term" value="C:protein-DNA complex"/>
    <property type="evidence" value="ECO:0007669"/>
    <property type="project" value="TreeGrafter"/>
</dbReference>
<evidence type="ECO:0000256" key="2">
    <source>
        <dbReference type="ARBA" id="ARBA00023015"/>
    </source>
</evidence>
<dbReference type="Gene3D" id="3.40.190.10">
    <property type="entry name" value="Periplasmic binding protein-like II"/>
    <property type="match status" value="1"/>
</dbReference>
<keyword evidence="2" id="KW-0805">Transcription regulation</keyword>
<dbReference type="OrthoDB" id="4131546at2"/>
<dbReference type="Proteomes" id="UP000283832">
    <property type="component" value="Unassembled WGS sequence"/>
</dbReference>
<dbReference type="PANTHER" id="PTHR30346">
    <property type="entry name" value="TRANSCRIPTIONAL DUAL REGULATOR HCAR-RELATED"/>
    <property type="match status" value="1"/>
</dbReference>
<evidence type="ECO:0000259" key="6">
    <source>
        <dbReference type="Pfam" id="PF03466"/>
    </source>
</evidence>
<dbReference type="GO" id="GO:0003700">
    <property type="term" value="F:DNA-binding transcription factor activity"/>
    <property type="evidence" value="ECO:0007669"/>
    <property type="project" value="TreeGrafter"/>
</dbReference>
<evidence type="ECO:0000313" key="8">
    <source>
        <dbReference type="Proteomes" id="UP000283832"/>
    </source>
</evidence>
<dbReference type="InterPro" id="IPR005119">
    <property type="entry name" value="LysR_subst-bd"/>
</dbReference>
<keyword evidence="4" id="KW-0804">Transcription</keyword>
<evidence type="ECO:0000256" key="5">
    <source>
        <dbReference type="SAM" id="MobiDB-lite"/>
    </source>
</evidence>
<dbReference type="EMBL" id="QXEC01000001">
    <property type="protein sequence ID" value="RIV41194.1"/>
    <property type="molecule type" value="Genomic_DNA"/>
</dbReference>
<proteinExistence type="inferred from homology"/>
<comment type="similarity">
    <text evidence="1">Belongs to the LysR transcriptional regulatory family.</text>
</comment>
<evidence type="ECO:0000313" key="7">
    <source>
        <dbReference type="EMBL" id="RIV41194.1"/>
    </source>
</evidence>
<gene>
    <name evidence="7" type="ORF">D2L64_00210</name>
</gene>
<organism evidence="7 8">
    <name type="scientific">Micromonospora radicis</name>
    <dbReference type="NCBI Taxonomy" id="1894971"/>
    <lineage>
        <taxon>Bacteria</taxon>
        <taxon>Bacillati</taxon>
        <taxon>Actinomycetota</taxon>
        <taxon>Actinomycetes</taxon>
        <taxon>Micromonosporales</taxon>
        <taxon>Micromonosporaceae</taxon>
        <taxon>Micromonospora</taxon>
    </lineage>
</organism>
<dbReference type="SUPFAM" id="SSF53850">
    <property type="entry name" value="Periplasmic binding protein-like II"/>
    <property type="match status" value="1"/>
</dbReference>
<feature type="domain" description="LysR substrate-binding" evidence="6">
    <location>
        <begin position="81"/>
        <end position="169"/>
    </location>
</feature>
<protein>
    <recommendedName>
        <fullName evidence="6">LysR substrate-binding domain-containing protein</fullName>
    </recommendedName>
</protein>
<dbReference type="AlphaFoldDB" id="A0A418N068"/>
<evidence type="ECO:0000256" key="3">
    <source>
        <dbReference type="ARBA" id="ARBA00023125"/>
    </source>
</evidence>
<evidence type="ECO:0000256" key="4">
    <source>
        <dbReference type="ARBA" id="ARBA00023163"/>
    </source>
</evidence>
<feature type="region of interest" description="Disordered" evidence="5">
    <location>
        <begin position="1"/>
        <end position="29"/>
    </location>
</feature>
<accession>A0A418N068</accession>
<dbReference type="GO" id="GO:0003677">
    <property type="term" value="F:DNA binding"/>
    <property type="evidence" value="ECO:0007669"/>
    <property type="project" value="UniProtKB-KW"/>
</dbReference>
<reference evidence="7 8" key="1">
    <citation type="submission" date="2018-08" db="EMBL/GenBank/DDBJ databases">
        <title>Jishengella sp. nov., isolated from a root of Azadirachta indica A. Juss. var. siamensis Valenton.</title>
        <authorList>
            <person name="Kuncharoen N."/>
            <person name="Tanasupawat S."/>
            <person name="Kudo T."/>
            <person name="Ohkuma M."/>
        </authorList>
    </citation>
    <scope>NUCLEOTIDE SEQUENCE [LARGE SCALE GENOMIC DNA]</scope>
    <source>
        <strain evidence="7 8">AZ1-13</strain>
    </source>
</reference>
<keyword evidence="3" id="KW-0238">DNA-binding</keyword>
<keyword evidence="8" id="KW-1185">Reference proteome</keyword>
<name>A0A418N068_9ACTN</name>
<feature type="compositionally biased region" description="Low complexity" evidence="5">
    <location>
        <begin position="1"/>
        <end position="21"/>
    </location>
</feature>